<dbReference type="RefSeq" id="WP_137986441.1">
    <property type="nucleotide sequence ID" value="NZ_JHEG04000002.1"/>
</dbReference>
<accession>A0A8S9STH7</accession>
<protein>
    <submittedName>
        <fullName evidence="2">Uncharacterized protein</fullName>
    </submittedName>
</protein>
<dbReference type="EMBL" id="JHEG04000002">
    <property type="protein sequence ID" value="KAF3883775.1"/>
    <property type="molecule type" value="Genomic_DNA"/>
</dbReference>
<reference evidence="2" key="1">
    <citation type="journal article" date="2015" name="Genome Announc.">
        <title>Draft Genome Sequence of Tolypothrix boutellei Strain VB521301.</title>
        <authorList>
            <person name="Chandrababunaidu M.M."/>
            <person name="Singh D."/>
            <person name="Sen D."/>
            <person name="Bhan S."/>
            <person name="Das S."/>
            <person name="Gupta A."/>
            <person name="Adhikary S.P."/>
            <person name="Tripathy S."/>
        </authorList>
    </citation>
    <scope>NUCLEOTIDE SEQUENCE</scope>
    <source>
        <strain evidence="2">VB521301</strain>
    </source>
</reference>
<gene>
    <name evidence="2" type="ORF">DA73_0400039315</name>
</gene>
<keyword evidence="1" id="KW-0812">Transmembrane</keyword>
<evidence type="ECO:0000313" key="3">
    <source>
        <dbReference type="Proteomes" id="UP000029738"/>
    </source>
</evidence>
<reference evidence="2" key="2">
    <citation type="submission" date="2019-11" db="EMBL/GenBank/DDBJ databases">
        <title>Improved Assembly of Tolypothrix boutellei genome.</title>
        <authorList>
            <person name="Sarangi A.N."/>
            <person name="Mukherjee M."/>
            <person name="Ghosh S."/>
            <person name="Singh D."/>
            <person name="Das A."/>
            <person name="Kant S."/>
            <person name="Prusty A."/>
            <person name="Tripathy S."/>
        </authorList>
    </citation>
    <scope>NUCLEOTIDE SEQUENCE</scope>
    <source>
        <strain evidence="2">VB521301</strain>
    </source>
</reference>
<keyword evidence="3" id="KW-1185">Reference proteome</keyword>
<feature type="transmembrane region" description="Helical" evidence="1">
    <location>
        <begin position="20"/>
        <end position="37"/>
    </location>
</feature>
<keyword evidence="1" id="KW-0472">Membrane</keyword>
<evidence type="ECO:0000256" key="1">
    <source>
        <dbReference type="SAM" id="Phobius"/>
    </source>
</evidence>
<dbReference type="AlphaFoldDB" id="A0A8S9STH7"/>
<comment type="caution">
    <text evidence="2">The sequence shown here is derived from an EMBL/GenBank/DDBJ whole genome shotgun (WGS) entry which is preliminary data.</text>
</comment>
<name>A0A8S9STH7_9CYAN</name>
<sequence length="69" mass="7892">MLKVEGNIALSLNRLVETEAAVTALAKLISICFLLVVRQLMEIQTIALYDVLPFFFFAVLQKLRSSWEY</sequence>
<dbReference type="Proteomes" id="UP000029738">
    <property type="component" value="Unassembled WGS sequence"/>
</dbReference>
<evidence type="ECO:0000313" key="2">
    <source>
        <dbReference type="EMBL" id="KAF3883775.1"/>
    </source>
</evidence>
<keyword evidence="1" id="KW-1133">Transmembrane helix</keyword>
<organism evidence="2 3">
    <name type="scientific">Tolypothrix bouteillei VB521301</name>
    <dbReference type="NCBI Taxonomy" id="1479485"/>
    <lineage>
        <taxon>Bacteria</taxon>
        <taxon>Bacillati</taxon>
        <taxon>Cyanobacteriota</taxon>
        <taxon>Cyanophyceae</taxon>
        <taxon>Nostocales</taxon>
        <taxon>Tolypothrichaceae</taxon>
        <taxon>Tolypothrix</taxon>
    </lineage>
</organism>
<proteinExistence type="predicted"/>